<evidence type="ECO:0000313" key="1">
    <source>
        <dbReference type="EMBL" id="KAH7908561.1"/>
    </source>
</evidence>
<sequence>MDRMKVIVISDVMNCSLFSCGVGIWMELRDDQVRMILQTQTYLQLCLLLHLSIALRLYCMPGPIKQWAGSSPTLFKPNEVSL</sequence>
<reference evidence="1" key="1">
    <citation type="journal article" date="2021" name="New Phytol.">
        <title>Evolutionary innovations through gain and loss of genes in the ectomycorrhizal Boletales.</title>
        <authorList>
            <person name="Wu G."/>
            <person name="Miyauchi S."/>
            <person name="Morin E."/>
            <person name="Kuo A."/>
            <person name="Drula E."/>
            <person name="Varga T."/>
            <person name="Kohler A."/>
            <person name="Feng B."/>
            <person name="Cao Y."/>
            <person name="Lipzen A."/>
            <person name="Daum C."/>
            <person name="Hundley H."/>
            <person name="Pangilinan J."/>
            <person name="Johnson J."/>
            <person name="Barry K."/>
            <person name="LaButti K."/>
            <person name="Ng V."/>
            <person name="Ahrendt S."/>
            <person name="Min B."/>
            <person name="Choi I.G."/>
            <person name="Park H."/>
            <person name="Plett J.M."/>
            <person name="Magnuson J."/>
            <person name="Spatafora J.W."/>
            <person name="Nagy L.G."/>
            <person name="Henrissat B."/>
            <person name="Grigoriev I.V."/>
            <person name="Yang Z.L."/>
            <person name="Xu J."/>
            <person name="Martin F.M."/>
        </authorList>
    </citation>
    <scope>NUCLEOTIDE SEQUENCE</scope>
    <source>
        <strain evidence="1">ATCC 28755</strain>
    </source>
</reference>
<proteinExistence type="predicted"/>
<dbReference type="Proteomes" id="UP000790377">
    <property type="component" value="Unassembled WGS sequence"/>
</dbReference>
<name>A0ACB8A5S0_9AGAM</name>
<gene>
    <name evidence="1" type="ORF">BJ138DRAFT_1157397</name>
</gene>
<accession>A0ACB8A5S0</accession>
<evidence type="ECO:0000313" key="2">
    <source>
        <dbReference type="Proteomes" id="UP000790377"/>
    </source>
</evidence>
<protein>
    <submittedName>
        <fullName evidence="1">Uncharacterized protein</fullName>
    </submittedName>
</protein>
<organism evidence="1 2">
    <name type="scientific">Hygrophoropsis aurantiaca</name>
    <dbReference type="NCBI Taxonomy" id="72124"/>
    <lineage>
        <taxon>Eukaryota</taxon>
        <taxon>Fungi</taxon>
        <taxon>Dikarya</taxon>
        <taxon>Basidiomycota</taxon>
        <taxon>Agaricomycotina</taxon>
        <taxon>Agaricomycetes</taxon>
        <taxon>Agaricomycetidae</taxon>
        <taxon>Boletales</taxon>
        <taxon>Coniophorineae</taxon>
        <taxon>Hygrophoropsidaceae</taxon>
        <taxon>Hygrophoropsis</taxon>
    </lineage>
</organism>
<comment type="caution">
    <text evidence="1">The sequence shown here is derived from an EMBL/GenBank/DDBJ whole genome shotgun (WGS) entry which is preliminary data.</text>
</comment>
<keyword evidence="2" id="KW-1185">Reference proteome</keyword>
<dbReference type="EMBL" id="MU267814">
    <property type="protein sequence ID" value="KAH7908561.1"/>
    <property type="molecule type" value="Genomic_DNA"/>
</dbReference>